<reference evidence="1 2" key="1">
    <citation type="submission" date="2014-04" db="EMBL/GenBank/DDBJ databases">
        <authorList>
            <consortium name="DOE Joint Genome Institute"/>
            <person name="Kuo A."/>
            <person name="Kohler A."/>
            <person name="Jargeat P."/>
            <person name="Nagy L.G."/>
            <person name="Floudas D."/>
            <person name="Copeland A."/>
            <person name="Barry K.W."/>
            <person name="Cichocki N."/>
            <person name="Veneault-Fourrey C."/>
            <person name="LaButti K."/>
            <person name="Lindquist E.A."/>
            <person name="Lipzen A."/>
            <person name="Lundell T."/>
            <person name="Morin E."/>
            <person name="Murat C."/>
            <person name="Sun H."/>
            <person name="Tunlid A."/>
            <person name="Henrissat B."/>
            <person name="Grigoriev I.V."/>
            <person name="Hibbett D.S."/>
            <person name="Martin F."/>
            <person name="Nordberg H.P."/>
            <person name="Cantor M.N."/>
            <person name="Hua S.X."/>
        </authorList>
    </citation>
    <scope>NUCLEOTIDE SEQUENCE [LARGE SCALE GENOMIC DNA]</scope>
    <source>
        <strain evidence="1 2">Ve08.2h10</strain>
    </source>
</reference>
<organism evidence="1 2">
    <name type="scientific">Paxillus rubicundulus Ve08.2h10</name>
    <dbReference type="NCBI Taxonomy" id="930991"/>
    <lineage>
        <taxon>Eukaryota</taxon>
        <taxon>Fungi</taxon>
        <taxon>Dikarya</taxon>
        <taxon>Basidiomycota</taxon>
        <taxon>Agaricomycotina</taxon>
        <taxon>Agaricomycetes</taxon>
        <taxon>Agaricomycetidae</taxon>
        <taxon>Boletales</taxon>
        <taxon>Paxilineae</taxon>
        <taxon>Paxillaceae</taxon>
        <taxon>Paxillus</taxon>
    </lineage>
</organism>
<accession>A0A0D0D7J9</accession>
<dbReference type="AlphaFoldDB" id="A0A0D0D7J9"/>
<sequence>MCTAQVGGWLARRSAQSLGLTSICQPGISNNEGKGYYPITKLLAEALGRARYTVTSGWWRGVLTPEMRT</sequence>
<reference evidence="2" key="2">
    <citation type="submission" date="2015-01" db="EMBL/GenBank/DDBJ databases">
        <title>Evolutionary Origins and Diversification of the Mycorrhizal Mutualists.</title>
        <authorList>
            <consortium name="DOE Joint Genome Institute"/>
            <consortium name="Mycorrhizal Genomics Consortium"/>
            <person name="Kohler A."/>
            <person name="Kuo A."/>
            <person name="Nagy L.G."/>
            <person name="Floudas D."/>
            <person name="Copeland A."/>
            <person name="Barry K.W."/>
            <person name="Cichocki N."/>
            <person name="Veneault-Fourrey C."/>
            <person name="LaButti K."/>
            <person name="Lindquist E.A."/>
            <person name="Lipzen A."/>
            <person name="Lundell T."/>
            <person name="Morin E."/>
            <person name="Murat C."/>
            <person name="Riley R."/>
            <person name="Ohm R."/>
            <person name="Sun H."/>
            <person name="Tunlid A."/>
            <person name="Henrissat B."/>
            <person name="Grigoriev I.V."/>
            <person name="Hibbett D.S."/>
            <person name="Martin F."/>
        </authorList>
    </citation>
    <scope>NUCLEOTIDE SEQUENCE [LARGE SCALE GENOMIC DNA]</scope>
    <source>
        <strain evidence="2">Ve08.2h10</strain>
    </source>
</reference>
<protein>
    <submittedName>
        <fullName evidence="1">Uncharacterized protein</fullName>
    </submittedName>
</protein>
<name>A0A0D0D7J9_9AGAM</name>
<keyword evidence="2" id="KW-1185">Reference proteome</keyword>
<evidence type="ECO:0000313" key="1">
    <source>
        <dbReference type="EMBL" id="KIK79686.1"/>
    </source>
</evidence>
<gene>
    <name evidence="1" type="ORF">PAXRUDRAFT_833980</name>
</gene>
<dbReference type="EMBL" id="KN826213">
    <property type="protein sequence ID" value="KIK79686.1"/>
    <property type="molecule type" value="Genomic_DNA"/>
</dbReference>
<evidence type="ECO:0000313" key="2">
    <source>
        <dbReference type="Proteomes" id="UP000054538"/>
    </source>
</evidence>
<dbReference type="Proteomes" id="UP000054538">
    <property type="component" value="Unassembled WGS sequence"/>
</dbReference>
<feature type="non-terminal residue" evidence="1">
    <location>
        <position position="69"/>
    </location>
</feature>
<dbReference type="HOGENOM" id="CLU_2782856_0_0_1"/>
<proteinExistence type="predicted"/>
<dbReference type="InParanoid" id="A0A0D0D7J9"/>